<dbReference type="Proteomes" id="UP001142291">
    <property type="component" value="Unassembled WGS sequence"/>
</dbReference>
<protein>
    <recommendedName>
        <fullName evidence="4">Spermidine/putrescine ABC transporter substrate-binding protein</fullName>
    </recommendedName>
</protein>
<keyword evidence="3" id="KW-1185">Reference proteome</keyword>
<feature type="region of interest" description="Disordered" evidence="1">
    <location>
        <begin position="143"/>
        <end position="164"/>
    </location>
</feature>
<dbReference type="AlphaFoldDB" id="A0A9W6HKC7"/>
<feature type="region of interest" description="Disordered" evidence="1">
    <location>
        <begin position="1"/>
        <end position="56"/>
    </location>
</feature>
<gene>
    <name evidence="2" type="ORF">GCM10017591_03160</name>
</gene>
<reference evidence="2" key="1">
    <citation type="journal article" date="2014" name="Int. J. Syst. Evol. Microbiol.">
        <title>Complete genome sequence of Corynebacterium casei LMG S-19264T (=DSM 44701T), isolated from a smear-ripened cheese.</title>
        <authorList>
            <consortium name="US DOE Joint Genome Institute (JGI-PGF)"/>
            <person name="Walter F."/>
            <person name="Albersmeier A."/>
            <person name="Kalinowski J."/>
            <person name="Ruckert C."/>
        </authorList>
    </citation>
    <scope>NUCLEOTIDE SEQUENCE</scope>
    <source>
        <strain evidence="2">VKM Ac-1940</strain>
    </source>
</reference>
<accession>A0A9W6HKC7</accession>
<proteinExistence type="predicted"/>
<reference evidence="2" key="2">
    <citation type="submission" date="2023-01" db="EMBL/GenBank/DDBJ databases">
        <authorList>
            <person name="Sun Q."/>
            <person name="Evtushenko L."/>
        </authorList>
    </citation>
    <scope>NUCLEOTIDE SEQUENCE</scope>
    <source>
        <strain evidence="2">VKM Ac-1940</strain>
    </source>
</reference>
<dbReference type="EMBL" id="BSER01000001">
    <property type="protein sequence ID" value="GLJ94255.1"/>
    <property type="molecule type" value="Genomic_DNA"/>
</dbReference>
<evidence type="ECO:0000313" key="2">
    <source>
        <dbReference type="EMBL" id="GLJ94255.1"/>
    </source>
</evidence>
<name>A0A9W6HKC7_9MICO</name>
<comment type="caution">
    <text evidence="2">The sequence shown here is derived from an EMBL/GenBank/DDBJ whole genome shotgun (WGS) entry which is preliminary data.</text>
</comment>
<organism evidence="2 3">
    <name type="scientific">Microbacterium dextranolyticum</name>
    <dbReference type="NCBI Taxonomy" id="36806"/>
    <lineage>
        <taxon>Bacteria</taxon>
        <taxon>Bacillati</taxon>
        <taxon>Actinomycetota</taxon>
        <taxon>Actinomycetes</taxon>
        <taxon>Micrococcales</taxon>
        <taxon>Microbacteriaceae</taxon>
        <taxon>Microbacterium</taxon>
    </lineage>
</organism>
<evidence type="ECO:0000313" key="3">
    <source>
        <dbReference type="Proteomes" id="UP001142291"/>
    </source>
</evidence>
<feature type="compositionally biased region" description="Basic and acidic residues" evidence="1">
    <location>
        <begin position="15"/>
        <end position="29"/>
    </location>
</feature>
<sequence length="274" mass="30049">MRTKEQQRESIPTARRVDARGCHEGDGSRPRRRRRAAERQIPPLGLPSRDNGPVERSIETQVSQAVDAWLRWLPRWAPATHRGRVAPCRRCIGSPVLSAAGLGSDVPHGVQHGLSTRIKTIVDHAVADYTEQNLPMLQAELDQQAERNRARSYRPSEGLDPEFDGLPLDPDPDPGSPFLFTIGGLADEADAVVPALPPLSEAAKAALRQEVGLADDYANMIGREVCTVLLHHRLRIQAAIAQHVEPQVAAMLEELTRSLDAPFDPRADPGLSEP</sequence>
<evidence type="ECO:0008006" key="4">
    <source>
        <dbReference type="Google" id="ProtNLM"/>
    </source>
</evidence>
<evidence type="ECO:0000256" key="1">
    <source>
        <dbReference type="SAM" id="MobiDB-lite"/>
    </source>
</evidence>